<gene>
    <name evidence="1" type="ORF">CHLNCDRAFT_57724</name>
</gene>
<dbReference type="PANTHER" id="PTHR36395">
    <property type="entry name" value="RING-H2 ZINC FINGER PROTEIN"/>
    <property type="match status" value="1"/>
</dbReference>
<reference evidence="1 2" key="1">
    <citation type="journal article" date="2010" name="Plant Cell">
        <title>The Chlorella variabilis NC64A genome reveals adaptation to photosymbiosis, coevolution with viruses, and cryptic sex.</title>
        <authorList>
            <person name="Blanc G."/>
            <person name="Duncan G."/>
            <person name="Agarkova I."/>
            <person name="Borodovsky M."/>
            <person name="Gurnon J."/>
            <person name="Kuo A."/>
            <person name="Lindquist E."/>
            <person name="Lucas S."/>
            <person name="Pangilinan J."/>
            <person name="Polle J."/>
            <person name="Salamov A."/>
            <person name="Terry A."/>
            <person name="Yamada T."/>
            <person name="Dunigan D.D."/>
            <person name="Grigoriev I.V."/>
            <person name="Claverie J.M."/>
            <person name="Van Etten J.L."/>
        </authorList>
    </citation>
    <scope>NUCLEOTIDE SEQUENCE [LARGE SCALE GENOMIC DNA]</scope>
    <source>
        <strain evidence="1 2">NC64A</strain>
    </source>
</reference>
<dbReference type="FunCoup" id="E1ZE57">
    <property type="interactions" value="58"/>
</dbReference>
<evidence type="ECO:0000313" key="2">
    <source>
        <dbReference type="Proteomes" id="UP000008141"/>
    </source>
</evidence>
<dbReference type="OrthoDB" id="433924at2759"/>
<accession>E1ZE57</accession>
<dbReference type="EMBL" id="GL433843">
    <property type="protein sequence ID" value="EFN55974.1"/>
    <property type="molecule type" value="Genomic_DNA"/>
</dbReference>
<dbReference type="eggNOG" id="ENOG502QUVJ">
    <property type="taxonomic scope" value="Eukaryota"/>
</dbReference>
<sequence length="201" mass="22016">MSSFPGAAAAAGPDRTAFAGADAQELAQWLARGGISLDRYGKGPAKSLDQLWEEVEAGETQLFLESGRPLREVSVLNVLLKNSRGQTLYEAEQVLPNGSKRTRGLPLSEKLLPGERWQEAAVRGVLEELGPVLTADPQVEVDEGSMVESVEMKESQSYPGLLSKYVCKRVSARVLSGLPEDDFSTQEERSDGLLEHCWVWR</sequence>
<evidence type="ECO:0000313" key="1">
    <source>
        <dbReference type="EMBL" id="EFN55974.1"/>
    </source>
</evidence>
<organism evidence="2">
    <name type="scientific">Chlorella variabilis</name>
    <name type="common">Green alga</name>
    <dbReference type="NCBI Taxonomy" id="554065"/>
    <lineage>
        <taxon>Eukaryota</taxon>
        <taxon>Viridiplantae</taxon>
        <taxon>Chlorophyta</taxon>
        <taxon>core chlorophytes</taxon>
        <taxon>Trebouxiophyceae</taxon>
        <taxon>Chlorellales</taxon>
        <taxon>Chlorellaceae</taxon>
        <taxon>Chlorella clade</taxon>
        <taxon>Chlorella</taxon>
    </lineage>
</organism>
<dbReference type="STRING" id="554065.E1ZE57"/>
<dbReference type="Proteomes" id="UP000008141">
    <property type="component" value="Unassembled WGS sequence"/>
</dbReference>
<dbReference type="RefSeq" id="XP_005848076.1">
    <property type="nucleotide sequence ID" value="XM_005848014.1"/>
</dbReference>
<dbReference type="GeneID" id="17355411"/>
<dbReference type="KEGG" id="cvr:CHLNCDRAFT_57724"/>
<protein>
    <recommendedName>
        <fullName evidence="3">Nudix hydrolase domain-containing protein</fullName>
    </recommendedName>
</protein>
<dbReference type="InParanoid" id="E1ZE57"/>
<dbReference type="PANTHER" id="PTHR36395:SF1">
    <property type="entry name" value="RING-H2 ZINC FINGER PROTEIN"/>
    <property type="match status" value="1"/>
</dbReference>
<keyword evidence="2" id="KW-1185">Reference proteome</keyword>
<name>E1ZE57_CHLVA</name>
<dbReference type="AlphaFoldDB" id="E1ZE57"/>
<dbReference type="OMA" id="KYIFHRV"/>
<evidence type="ECO:0008006" key="3">
    <source>
        <dbReference type="Google" id="ProtNLM"/>
    </source>
</evidence>
<proteinExistence type="predicted"/>